<dbReference type="GO" id="GO:0005975">
    <property type="term" value="P:carbohydrate metabolic process"/>
    <property type="evidence" value="ECO:0007669"/>
    <property type="project" value="InterPro"/>
</dbReference>
<gene>
    <name evidence="1" type="ORF">GAH_00210</name>
</gene>
<dbReference type="AlphaFoldDB" id="A0A0F7IFW9"/>
<dbReference type="PATRIC" id="fig|113653.22.peg.207"/>
<dbReference type="EMBL" id="CP011267">
    <property type="protein sequence ID" value="AKG92433.1"/>
    <property type="molecule type" value="Genomic_DNA"/>
</dbReference>
<evidence type="ECO:0000313" key="2">
    <source>
        <dbReference type="Proteomes" id="UP000034723"/>
    </source>
</evidence>
<dbReference type="STRING" id="113653.GAH_00210"/>
<dbReference type="SUPFAM" id="SSF88713">
    <property type="entry name" value="Glycoside hydrolase/deacetylase"/>
    <property type="match status" value="1"/>
</dbReference>
<accession>A0A0F7IFW9</accession>
<organism evidence="1 2">
    <name type="scientific">Geoglobus ahangari</name>
    <dbReference type="NCBI Taxonomy" id="113653"/>
    <lineage>
        <taxon>Archaea</taxon>
        <taxon>Methanobacteriati</taxon>
        <taxon>Methanobacteriota</taxon>
        <taxon>Archaeoglobi</taxon>
        <taxon>Archaeoglobales</taxon>
        <taxon>Archaeoglobaceae</taxon>
        <taxon>Geoglobus</taxon>
    </lineage>
</organism>
<name>A0A0F7IFW9_9EURY</name>
<evidence type="ECO:0008006" key="3">
    <source>
        <dbReference type="Google" id="ProtNLM"/>
    </source>
</evidence>
<keyword evidence="2" id="KW-1185">Reference proteome</keyword>
<dbReference type="KEGG" id="gah:GAH_00210"/>
<sequence>MPRDFTMDKYRELCAAVMDRYSPVTVKDFLLGRKKYSKVAIMRHDVDRNPEKALEMAKLEAEMGISSTYYFRVKPKVFIPEIITEISKLGHEVGYHYEVVDKAKGDLQKAIEIFKKELNEFREIVEVKTVCMHGNPLTPWDNRDLWKEYDFEKFNIIGEAYLSIKHEDIRYFSDTGRCWSGEYSIKDTINSNSKKEEKLRIKTTDDVIRIIREGVFEQIYIVTHPNRWSTTYFEWLVELFSQNVKNLGKKVIRYGRALQN</sequence>
<evidence type="ECO:0000313" key="1">
    <source>
        <dbReference type="EMBL" id="AKG92433.1"/>
    </source>
</evidence>
<dbReference type="InParanoid" id="A0A0F7IFW9"/>
<dbReference type="Proteomes" id="UP000034723">
    <property type="component" value="Chromosome"/>
</dbReference>
<proteinExistence type="predicted"/>
<dbReference type="InterPro" id="IPR011330">
    <property type="entry name" value="Glyco_hydro/deAcase_b/a-brl"/>
</dbReference>
<dbReference type="HOGENOM" id="CLU_070520_0_0_2"/>
<protein>
    <recommendedName>
        <fullName evidence="3">Polysaccharide deacetylase</fullName>
    </recommendedName>
</protein>
<reference evidence="1 2" key="1">
    <citation type="submission" date="2015-04" db="EMBL/GenBank/DDBJ databases">
        <title>The complete genome sequence of the hyperthermophilic, obligate iron-reducing archaeon Geoglobus ahangari strain 234T.</title>
        <authorList>
            <person name="Manzella M.P."/>
            <person name="Holmes D.E."/>
            <person name="Rocheleau J.M."/>
            <person name="Chung A."/>
            <person name="Reguera G."/>
            <person name="Kashefi K."/>
        </authorList>
    </citation>
    <scope>NUCLEOTIDE SEQUENCE [LARGE SCALE GENOMIC DNA]</scope>
    <source>
        <strain evidence="1 2">234</strain>
    </source>
</reference>